<sequence>MTTFNTTYRIIQFLQNHGSFVRSNINENNKSRQYLFGTLIRNFDEIGDILFIGSVIKLGEEIKVHDCTYLTSKNNEDLELPNYNYIIFIADDNSSTKDAEDYSCIAVHLREYLQNSDSLSYRAKMQECNCLKGKKFCFCDSILLDLDFWYILNLTDTRPMSNSIETTSQNRKKKINVQIVRKDINL</sequence>
<dbReference type="EMBL" id="CAJVQC010009333">
    <property type="protein sequence ID" value="CAG8603431.1"/>
    <property type="molecule type" value="Genomic_DNA"/>
</dbReference>
<reference evidence="1" key="1">
    <citation type="submission" date="2021-06" db="EMBL/GenBank/DDBJ databases">
        <authorList>
            <person name="Kallberg Y."/>
            <person name="Tangrot J."/>
            <person name="Rosling A."/>
        </authorList>
    </citation>
    <scope>NUCLEOTIDE SEQUENCE</scope>
    <source>
        <strain evidence="1">MA461A</strain>
    </source>
</reference>
<protein>
    <submittedName>
        <fullName evidence="1">25160_t:CDS:1</fullName>
    </submittedName>
</protein>
<evidence type="ECO:0000313" key="2">
    <source>
        <dbReference type="Proteomes" id="UP000789920"/>
    </source>
</evidence>
<comment type="caution">
    <text evidence="1">The sequence shown here is derived from an EMBL/GenBank/DDBJ whole genome shotgun (WGS) entry which is preliminary data.</text>
</comment>
<gene>
    <name evidence="1" type="ORF">RPERSI_LOCUS6010</name>
</gene>
<organism evidence="1 2">
    <name type="scientific">Racocetra persica</name>
    <dbReference type="NCBI Taxonomy" id="160502"/>
    <lineage>
        <taxon>Eukaryota</taxon>
        <taxon>Fungi</taxon>
        <taxon>Fungi incertae sedis</taxon>
        <taxon>Mucoromycota</taxon>
        <taxon>Glomeromycotina</taxon>
        <taxon>Glomeromycetes</taxon>
        <taxon>Diversisporales</taxon>
        <taxon>Gigasporaceae</taxon>
        <taxon>Racocetra</taxon>
    </lineage>
</organism>
<dbReference type="Proteomes" id="UP000789920">
    <property type="component" value="Unassembled WGS sequence"/>
</dbReference>
<keyword evidence="2" id="KW-1185">Reference proteome</keyword>
<name>A0ACA9MN78_9GLOM</name>
<proteinExistence type="predicted"/>
<feature type="non-terminal residue" evidence="1">
    <location>
        <position position="186"/>
    </location>
</feature>
<evidence type="ECO:0000313" key="1">
    <source>
        <dbReference type="EMBL" id="CAG8603431.1"/>
    </source>
</evidence>
<accession>A0ACA9MN78</accession>